<name>A0A5M3X2V7_9ACTN</name>
<keyword evidence="6" id="KW-1185">Reference proteome</keyword>
<dbReference type="AlphaFoldDB" id="A0A5M3X2V7"/>
<dbReference type="PANTHER" id="PTHR48081:SF30">
    <property type="entry name" value="ACETYL-HYDROLASE LIPR-RELATED"/>
    <property type="match status" value="1"/>
</dbReference>
<proteinExistence type="inferred from homology"/>
<feature type="region of interest" description="Disordered" evidence="3">
    <location>
        <begin position="312"/>
        <end position="335"/>
    </location>
</feature>
<dbReference type="RefSeq" id="WP_155357922.1">
    <property type="nucleotide sequence ID" value="NZ_BAAAHL010000071.1"/>
</dbReference>
<comment type="similarity">
    <text evidence="1">Belongs to the 'GDXG' lipolytic enzyme family.</text>
</comment>
<dbReference type="InterPro" id="IPR050300">
    <property type="entry name" value="GDXG_lipolytic_enzyme"/>
</dbReference>
<evidence type="ECO:0000313" key="6">
    <source>
        <dbReference type="Proteomes" id="UP000331127"/>
    </source>
</evidence>
<dbReference type="Gene3D" id="3.40.50.1820">
    <property type="entry name" value="alpha/beta hydrolase"/>
    <property type="match status" value="1"/>
</dbReference>
<dbReference type="EMBL" id="BLAE01000037">
    <property type="protein sequence ID" value="GES12618.1"/>
    <property type="molecule type" value="Genomic_DNA"/>
</dbReference>
<dbReference type="Pfam" id="PF07859">
    <property type="entry name" value="Abhydrolase_3"/>
    <property type="match status" value="1"/>
</dbReference>
<dbReference type="SUPFAM" id="SSF53474">
    <property type="entry name" value="alpha/beta-Hydrolases"/>
    <property type="match status" value="1"/>
</dbReference>
<evidence type="ECO:0000256" key="2">
    <source>
        <dbReference type="ARBA" id="ARBA00022801"/>
    </source>
</evidence>
<accession>A0A5M3X2V7</accession>
<evidence type="ECO:0000256" key="3">
    <source>
        <dbReference type="SAM" id="MobiDB-lite"/>
    </source>
</evidence>
<feature type="domain" description="Alpha/beta hydrolase fold-3" evidence="4">
    <location>
        <begin position="105"/>
        <end position="303"/>
    </location>
</feature>
<dbReference type="PANTHER" id="PTHR48081">
    <property type="entry name" value="AB HYDROLASE SUPERFAMILY PROTEIN C4A8.06C"/>
    <property type="match status" value="1"/>
</dbReference>
<dbReference type="OrthoDB" id="3209779at2"/>
<evidence type="ECO:0000259" key="4">
    <source>
        <dbReference type="Pfam" id="PF07859"/>
    </source>
</evidence>
<reference evidence="5 6" key="1">
    <citation type="submission" date="2019-10" db="EMBL/GenBank/DDBJ databases">
        <title>Whole genome shotgun sequence of Acrocarpospora macrocephala NBRC 16266.</title>
        <authorList>
            <person name="Ichikawa N."/>
            <person name="Kimura A."/>
            <person name="Kitahashi Y."/>
            <person name="Komaki H."/>
            <person name="Oguchi A."/>
        </authorList>
    </citation>
    <scope>NUCLEOTIDE SEQUENCE [LARGE SCALE GENOMIC DNA]</scope>
    <source>
        <strain evidence="5 6">NBRC 16266</strain>
    </source>
</reference>
<sequence>MTTDDERPALRLPARVIPVPASPSEEARAVLARGITGPVVEYPPLDDIDGWRKMIVAQDKYVMDMFGEALTGFSERTEEIPLGGFSVYVVTPDGVAPEDRRVYFDIHGGAWTQGGGLMCRATATITATTVGARVWAVDYRMPPDHRFPVALDDCLTAYRALLRERRPEEIIVGGVSAGGNLAVALMLRLPDEGLPLPAAVVLNTPATDLTGAGDTWQTNDGLDIMLTGDLTPAIRFYADGHDLRDPYLSPLFGDFSRGFPPALLLSGTRDRLLSDTVRMHRALRAAGVPADLHVWEAAGHGMFLGQAPEDREQAGETRRFTNEQWHRAAQVGEGR</sequence>
<evidence type="ECO:0000313" key="5">
    <source>
        <dbReference type="EMBL" id="GES12618.1"/>
    </source>
</evidence>
<dbReference type="GO" id="GO:0004806">
    <property type="term" value="F:triacylglycerol lipase activity"/>
    <property type="evidence" value="ECO:0007669"/>
    <property type="project" value="TreeGrafter"/>
</dbReference>
<feature type="compositionally biased region" description="Basic and acidic residues" evidence="3">
    <location>
        <begin position="312"/>
        <end position="326"/>
    </location>
</feature>
<dbReference type="InterPro" id="IPR029058">
    <property type="entry name" value="AB_hydrolase_fold"/>
</dbReference>
<keyword evidence="2" id="KW-0378">Hydrolase</keyword>
<dbReference type="InterPro" id="IPR013094">
    <property type="entry name" value="AB_hydrolase_3"/>
</dbReference>
<gene>
    <name evidence="5" type="ORF">Amac_062150</name>
</gene>
<evidence type="ECO:0000256" key="1">
    <source>
        <dbReference type="ARBA" id="ARBA00010515"/>
    </source>
</evidence>
<comment type="caution">
    <text evidence="5">The sequence shown here is derived from an EMBL/GenBank/DDBJ whole genome shotgun (WGS) entry which is preliminary data.</text>
</comment>
<protein>
    <submittedName>
        <fullName evidence="5">Esterase</fullName>
    </submittedName>
</protein>
<dbReference type="Proteomes" id="UP000331127">
    <property type="component" value="Unassembled WGS sequence"/>
</dbReference>
<organism evidence="5 6">
    <name type="scientific">Acrocarpospora macrocephala</name>
    <dbReference type="NCBI Taxonomy" id="150177"/>
    <lineage>
        <taxon>Bacteria</taxon>
        <taxon>Bacillati</taxon>
        <taxon>Actinomycetota</taxon>
        <taxon>Actinomycetes</taxon>
        <taxon>Streptosporangiales</taxon>
        <taxon>Streptosporangiaceae</taxon>
        <taxon>Acrocarpospora</taxon>
    </lineage>
</organism>